<dbReference type="EMBL" id="JABWRE010000007">
    <property type="protein sequence ID" value="MBC3441286.1"/>
    <property type="molecule type" value="Genomic_DNA"/>
</dbReference>
<evidence type="ECO:0000313" key="2">
    <source>
        <dbReference type="EMBL" id="MBV4536802.1"/>
    </source>
</evidence>
<gene>
    <name evidence="2" type="ORF">HU737_012485</name>
    <name evidence="1" type="ORF">HU737_11370</name>
</gene>
<sequence length="78" mass="8673">MDELLTRVDSERRLLQALQNAGADYATLSTRLKEIDSHKLNRALRDLGVTVDLQHDSAITLHALLDTLCGSTNKTHDC</sequence>
<reference evidence="1" key="2">
    <citation type="submission" date="2020-07" db="EMBL/GenBank/DDBJ databases">
        <authorList>
            <person name="Lood C."/>
            <person name="Girard L."/>
        </authorList>
    </citation>
    <scope>NUCLEOTIDE SEQUENCE</scope>
    <source>
        <strain evidence="1">SWRI10</strain>
    </source>
</reference>
<proteinExistence type="predicted"/>
<dbReference type="EMBL" id="JABWRE020000001">
    <property type="protein sequence ID" value="MBV4536802.1"/>
    <property type="molecule type" value="Genomic_DNA"/>
</dbReference>
<protein>
    <submittedName>
        <fullName evidence="1">Uncharacterized protein</fullName>
    </submittedName>
</protein>
<accession>A0A923FZH2</accession>
<dbReference type="AlphaFoldDB" id="A0A923FZH2"/>
<dbReference type="Proteomes" id="UP000599879">
    <property type="component" value="Unassembled WGS sequence"/>
</dbReference>
<evidence type="ECO:0000313" key="1">
    <source>
        <dbReference type="EMBL" id="MBC3441286.1"/>
    </source>
</evidence>
<organism evidence="1">
    <name type="scientific">Pseudomonas urmiensis</name>
    <dbReference type="NCBI Taxonomy" id="2745493"/>
    <lineage>
        <taxon>Bacteria</taxon>
        <taxon>Pseudomonadati</taxon>
        <taxon>Pseudomonadota</taxon>
        <taxon>Gammaproteobacteria</taxon>
        <taxon>Pseudomonadales</taxon>
        <taxon>Pseudomonadaceae</taxon>
        <taxon>Pseudomonas</taxon>
    </lineage>
</organism>
<dbReference type="RefSeq" id="WP_186554839.1">
    <property type="nucleotide sequence ID" value="NZ_JABWRE020000001.1"/>
</dbReference>
<name>A0A923FZH2_9PSED</name>
<reference evidence="1" key="1">
    <citation type="journal article" date="2020" name="Microorganisms">
        <title>Reliable Identification of Environmental Pseudomonas Isolates Using the rpoD Gene.</title>
        <authorList>
            <consortium name="The Broad Institute Genome Sequencing Platform"/>
            <person name="Girard L."/>
            <person name="Lood C."/>
            <person name="Rokni-Zadeh H."/>
            <person name="van Noort V."/>
            <person name="Lavigne R."/>
            <person name="De Mot R."/>
        </authorList>
    </citation>
    <scope>NUCLEOTIDE SEQUENCE</scope>
    <source>
        <strain evidence="1">SWRI10</strain>
    </source>
</reference>
<comment type="caution">
    <text evidence="1">The sequence shown here is derived from an EMBL/GenBank/DDBJ whole genome shotgun (WGS) entry which is preliminary data.</text>
</comment>
<reference evidence="2" key="3">
    <citation type="submission" date="2021-06" db="EMBL/GenBank/DDBJ databases">
        <title>Updating the genus Pseudomonas: Description of 43 new species and partition of the Pseudomonas putida group.</title>
        <authorList>
            <person name="Girard L."/>
            <person name="Lood C."/>
            <person name="Vandamme P."/>
            <person name="Rokni-Zadeh H."/>
            <person name="Van Noort V."/>
            <person name="Hofte M."/>
            <person name="Lavigne R."/>
            <person name="De Mot R."/>
        </authorList>
    </citation>
    <scope>NUCLEOTIDE SEQUENCE</scope>
    <source>
        <strain evidence="2">SWRI10</strain>
    </source>
</reference>